<evidence type="ECO:0000313" key="2">
    <source>
        <dbReference type="EMBL" id="EGV92401.1"/>
    </source>
</evidence>
<proteinExistence type="predicted"/>
<dbReference type="AlphaFoldDB" id="G3H409"/>
<dbReference type="Proteomes" id="UP000001075">
    <property type="component" value="Unassembled WGS sequence"/>
</dbReference>
<gene>
    <name evidence="2" type="ORF">I79_005002</name>
</gene>
<dbReference type="EMBL" id="JH000136">
    <property type="protein sequence ID" value="EGV92401.1"/>
    <property type="molecule type" value="Genomic_DNA"/>
</dbReference>
<name>G3H409_CRIGR</name>
<keyword evidence="1" id="KW-0732">Signal</keyword>
<dbReference type="InParanoid" id="G3H409"/>
<organism evidence="2 3">
    <name type="scientific">Cricetulus griseus</name>
    <name type="common">Chinese hamster</name>
    <name type="synonym">Cricetulus barabensis griseus</name>
    <dbReference type="NCBI Taxonomy" id="10029"/>
    <lineage>
        <taxon>Eukaryota</taxon>
        <taxon>Metazoa</taxon>
        <taxon>Chordata</taxon>
        <taxon>Craniata</taxon>
        <taxon>Vertebrata</taxon>
        <taxon>Euteleostomi</taxon>
        <taxon>Mammalia</taxon>
        <taxon>Eutheria</taxon>
        <taxon>Euarchontoglires</taxon>
        <taxon>Glires</taxon>
        <taxon>Rodentia</taxon>
        <taxon>Myomorpha</taxon>
        <taxon>Muroidea</taxon>
        <taxon>Cricetidae</taxon>
        <taxon>Cricetinae</taxon>
        <taxon>Cricetulus</taxon>
    </lineage>
</organism>
<protein>
    <submittedName>
        <fullName evidence="2">Uncharacterized protein</fullName>
    </submittedName>
</protein>
<feature type="signal peptide" evidence="1">
    <location>
        <begin position="1"/>
        <end position="23"/>
    </location>
</feature>
<evidence type="ECO:0000256" key="1">
    <source>
        <dbReference type="SAM" id="SignalP"/>
    </source>
</evidence>
<sequence>MAGIQILELLLLRVSLWTWVCQACPSSFTVPSDGPGSLLSGEKNPLLAEALGHCFSRPWPGPAGRS</sequence>
<reference evidence="3" key="1">
    <citation type="journal article" date="2011" name="Nat. Biotechnol.">
        <title>The genomic sequence of the Chinese hamster ovary (CHO)-K1 cell line.</title>
        <authorList>
            <person name="Xu X."/>
            <person name="Nagarajan H."/>
            <person name="Lewis N.E."/>
            <person name="Pan S."/>
            <person name="Cai Z."/>
            <person name="Liu X."/>
            <person name="Chen W."/>
            <person name="Xie M."/>
            <person name="Wang W."/>
            <person name="Hammond S."/>
            <person name="Andersen M.R."/>
            <person name="Neff N."/>
            <person name="Passarelli B."/>
            <person name="Koh W."/>
            <person name="Fan H.C."/>
            <person name="Wang J."/>
            <person name="Gui Y."/>
            <person name="Lee K.H."/>
            <person name="Betenbaugh M.J."/>
            <person name="Quake S.R."/>
            <person name="Famili I."/>
            <person name="Palsson B.O."/>
            <person name="Wang J."/>
        </authorList>
    </citation>
    <scope>NUCLEOTIDE SEQUENCE [LARGE SCALE GENOMIC DNA]</scope>
    <source>
        <strain evidence="3">CHO K1 cell line</strain>
    </source>
</reference>
<accession>G3H409</accession>
<evidence type="ECO:0000313" key="3">
    <source>
        <dbReference type="Proteomes" id="UP000001075"/>
    </source>
</evidence>
<feature type="chain" id="PRO_5003444133" evidence="1">
    <location>
        <begin position="24"/>
        <end position="66"/>
    </location>
</feature>